<dbReference type="GO" id="GO:0004672">
    <property type="term" value="F:protein kinase activity"/>
    <property type="evidence" value="ECO:0007669"/>
    <property type="project" value="TreeGrafter"/>
</dbReference>
<feature type="coiled-coil region" evidence="1">
    <location>
        <begin position="682"/>
        <end position="716"/>
    </location>
</feature>
<feature type="coiled-coil region" evidence="1">
    <location>
        <begin position="867"/>
        <end position="894"/>
    </location>
</feature>
<feature type="compositionally biased region" description="Basic and acidic residues" evidence="2">
    <location>
        <begin position="378"/>
        <end position="388"/>
    </location>
</feature>
<feature type="compositionally biased region" description="Acidic residues" evidence="2">
    <location>
        <begin position="365"/>
        <end position="377"/>
    </location>
</feature>
<feature type="compositionally biased region" description="Basic and acidic residues" evidence="2">
    <location>
        <begin position="342"/>
        <end position="364"/>
    </location>
</feature>
<feature type="compositionally biased region" description="Low complexity" evidence="2">
    <location>
        <begin position="323"/>
        <end position="338"/>
    </location>
</feature>
<keyword evidence="3" id="KW-0812">Transmembrane</keyword>
<keyword evidence="5" id="KW-1185">Reference proteome</keyword>
<dbReference type="AlphaFoldDB" id="A0A0V0QEL0"/>
<proteinExistence type="predicted"/>
<evidence type="ECO:0000313" key="4">
    <source>
        <dbReference type="EMBL" id="KRX00544.1"/>
    </source>
</evidence>
<reference evidence="4 5" key="1">
    <citation type="journal article" date="2015" name="Sci. Rep.">
        <title>Genome of the facultative scuticociliatosis pathogen Pseudocohnilembus persalinus provides insight into its virulence through horizontal gene transfer.</title>
        <authorList>
            <person name="Xiong J."/>
            <person name="Wang G."/>
            <person name="Cheng J."/>
            <person name="Tian M."/>
            <person name="Pan X."/>
            <person name="Warren A."/>
            <person name="Jiang C."/>
            <person name="Yuan D."/>
            <person name="Miao W."/>
        </authorList>
    </citation>
    <scope>NUCLEOTIDE SEQUENCE [LARGE SCALE GENOMIC DNA]</scope>
    <source>
        <strain evidence="4">36N120E</strain>
    </source>
</reference>
<keyword evidence="3" id="KW-0472">Membrane</keyword>
<gene>
    <name evidence="4" type="ORF">PPERSA_04565</name>
</gene>
<dbReference type="PANTHER" id="PTHR24417:SF7">
    <property type="entry name" value="CHROMATIN MODIFICATION-RELATED PROTEIN EAF1"/>
    <property type="match status" value="1"/>
</dbReference>
<dbReference type="PANTHER" id="PTHR24417">
    <property type="entry name" value="SERINE/THREONINE-PROTEIN KINASE LMTK1"/>
    <property type="match status" value="1"/>
</dbReference>
<dbReference type="InterPro" id="IPR011990">
    <property type="entry name" value="TPR-like_helical_dom_sf"/>
</dbReference>
<feature type="compositionally biased region" description="Basic residues" evidence="2">
    <location>
        <begin position="247"/>
        <end position="256"/>
    </location>
</feature>
<dbReference type="SUPFAM" id="SSF48452">
    <property type="entry name" value="TPR-like"/>
    <property type="match status" value="1"/>
</dbReference>
<sequence>MQKLLGKIWKKSEQQEQQVKNKSKGIVGNNNEIVKEIEVNGQKVKIPKEHANASVEEQENCPFMKMQKQKEQNNQIVDTEAVMPFQKKEKKPKGGCPFMPSENKKNPPLQLDLELKYDMKYISPKNYLISNKGFNLFKKNQKERKIFDSYPVYLKHSMFHQEDDLMVKARKCEISQKFFIFDQFREKGNKFLKKNDLEMALNCYEHALSVVRWIELLDEDDIEYEKELKQKQIENVKKREEEEKKKKLEKKTKRGAKLQSINSKQRQKQRDQELKEEIEDMAEESDYEEIEPVESEEEKKKRIEEQEERQRLLYEKARQQILKSSLPNSNQNSNNSNEETNEESKSNKDNLSECDSLDRGIRSDEDFDMSEEEDEELEQKQEQIGKELEEQEESKEEIQEKLRQEEKKQKIQQKRKERKEKEENLRKKNYLKEKIEDEDYDTRSDIAIGDQQDLLERKAELDREQRDEQRKEEKLKELIKEYELEDNQEEFQEEIEEIQRESARIRMEEKEISQEEIEKQKKQREKKAKEMLEMEEEDKEFRKKYKLFLSNFNDENTRLFDGEDLKDAHDIDMRQGMLLTILMSIAIVYLKLGHYSNAIEALEDSDKVAQMKSSQIYFRKAQAICYNKSASLQMLQKGKEDIILALKIKSTEKMFKQEKGILKILNLSDHEEAYQSLAIEITDRIHRKKEEETEKIRNLLERAAEIEEIYQEMVEDGRKQAGEEDEEEDIRWSLDKEGKKFEGNELKIFLKIRELEENKEKEITRIIVEKHYSMVDFYVEQMKIEKVRGAQEELQKALAVQNEMNFYYELDLQEKSQNQIVQEVNKEFKVELGLERVQKRLNKLKMEYARDIYEQGNFNFYILEYAIKEYFKRLYNLKNRLEQMQEDRLKKKKSLNNNNSQDNKPGFGSPLSLSNLFSAGGVFQIAFLLFLVVLVLSFFNSDLAKNMNIEQIFKIGFPGFSFK</sequence>
<feature type="transmembrane region" description="Helical" evidence="3">
    <location>
        <begin position="916"/>
        <end position="939"/>
    </location>
</feature>
<organism evidence="4 5">
    <name type="scientific">Pseudocohnilembus persalinus</name>
    <name type="common">Ciliate</name>
    <dbReference type="NCBI Taxonomy" id="266149"/>
    <lineage>
        <taxon>Eukaryota</taxon>
        <taxon>Sar</taxon>
        <taxon>Alveolata</taxon>
        <taxon>Ciliophora</taxon>
        <taxon>Intramacronucleata</taxon>
        <taxon>Oligohymenophorea</taxon>
        <taxon>Scuticociliatia</taxon>
        <taxon>Philasterida</taxon>
        <taxon>Pseudocohnilembidae</taxon>
        <taxon>Pseudocohnilembus</taxon>
    </lineage>
</organism>
<name>A0A0V0QEL0_PSEPJ</name>
<feature type="region of interest" description="Disordered" evidence="2">
    <location>
        <begin position="1"/>
        <end position="25"/>
    </location>
</feature>
<evidence type="ECO:0000256" key="2">
    <source>
        <dbReference type="SAM" id="MobiDB-lite"/>
    </source>
</evidence>
<keyword evidence="1" id="KW-0175">Coiled coil</keyword>
<dbReference type="OrthoDB" id="298012at2759"/>
<evidence type="ECO:0000256" key="3">
    <source>
        <dbReference type="SAM" id="Phobius"/>
    </source>
</evidence>
<feature type="region of interest" description="Disordered" evidence="2">
    <location>
        <begin position="236"/>
        <end position="453"/>
    </location>
</feature>
<evidence type="ECO:0000313" key="5">
    <source>
        <dbReference type="Proteomes" id="UP000054937"/>
    </source>
</evidence>
<protein>
    <submittedName>
        <fullName evidence="4">Uncharacterized protein</fullName>
    </submittedName>
</protein>
<comment type="caution">
    <text evidence="4">The sequence shown here is derived from an EMBL/GenBank/DDBJ whole genome shotgun (WGS) entry which is preliminary data.</text>
</comment>
<feature type="compositionally biased region" description="Basic and acidic residues" evidence="2">
    <location>
        <begin position="236"/>
        <end position="246"/>
    </location>
</feature>
<feature type="compositionally biased region" description="Basic and acidic residues" evidence="2">
    <location>
        <begin position="396"/>
        <end position="409"/>
    </location>
</feature>
<feature type="compositionally biased region" description="Basic and acidic residues" evidence="2">
    <location>
        <begin position="419"/>
        <end position="435"/>
    </location>
</feature>
<accession>A0A0V0QEL0</accession>
<dbReference type="EMBL" id="LDAU01000185">
    <property type="protein sequence ID" value="KRX00544.1"/>
    <property type="molecule type" value="Genomic_DNA"/>
</dbReference>
<feature type="compositionally biased region" description="Acidic residues" evidence="2">
    <location>
        <begin position="276"/>
        <end position="296"/>
    </location>
</feature>
<feature type="compositionally biased region" description="Basic and acidic residues" evidence="2">
    <location>
        <begin position="297"/>
        <end position="318"/>
    </location>
</feature>
<dbReference type="Proteomes" id="UP000054937">
    <property type="component" value="Unassembled WGS sequence"/>
</dbReference>
<keyword evidence="3" id="KW-1133">Transmembrane helix</keyword>
<dbReference type="InParanoid" id="A0A0V0QEL0"/>
<evidence type="ECO:0000256" key="1">
    <source>
        <dbReference type="SAM" id="Coils"/>
    </source>
</evidence>